<name>D4H7W3_DENA2</name>
<dbReference type="Proteomes" id="UP000002012">
    <property type="component" value="Chromosome"/>
</dbReference>
<dbReference type="Pfam" id="PF01855">
    <property type="entry name" value="POR_N"/>
    <property type="match status" value="1"/>
</dbReference>
<dbReference type="KEGG" id="dap:Dacet_1340"/>
<keyword evidence="3 4" id="KW-0004">4Fe-4S</keyword>
<dbReference type="InterPro" id="IPR029061">
    <property type="entry name" value="THDP-binding"/>
</dbReference>
<dbReference type="CDD" id="cd02008">
    <property type="entry name" value="TPP_IOR_alpha"/>
    <property type="match status" value="1"/>
</dbReference>
<dbReference type="STRING" id="522772.Dacet_1340"/>
<dbReference type="PROSITE" id="PS51379">
    <property type="entry name" value="4FE4S_FER_2"/>
    <property type="match status" value="2"/>
</dbReference>
<dbReference type="OrthoDB" id="9804603at2"/>
<dbReference type="Gene3D" id="3.30.70.20">
    <property type="match status" value="1"/>
</dbReference>
<gene>
    <name evidence="6" type="ordered locus">Dacet_1340</name>
</gene>
<dbReference type="NCBIfam" id="TIGR03336">
    <property type="entry name" value="IOR_alpha"/>
    <property type="match status" value="1"/>
</dbReference>
<keyword evidence="2 3" id="KW-0560">Oxidoreductase</keyword>
<dbReference type="PANTHER" id="PTHR43710">
    <property type="entry name" value="2-HYDROXYACYL-COA LYASE"/>
    <property type="match status" value="1"/>
</dbReference>
<feature type="binding site" evidence="4">
    <location>
        <position position="558"/>
    </location>
    <ligand>
        <name>[4Fe-4S] cluster</name>
        <dbReference type="ChEBI" id="CHEBI:49883"/>
        <label>2</label>
    </ligand>
</feature>
<reference evidence="6 7" key="1">
    <citation type="journal article" date="2010" name="Stand. Genomic Sci.">
        <title>Complete genome sequence of Denitrovibrio acetiphilus type strain (N2460).</title>
        <authorList>
            <person name="Kiss H."/>
            <person name="Lang E."/>
            <person name="Lapidus A."/>
            <person name="Copeland A."/>
            <person name="Nolan M."/>
            <person name="Glavina Del Rio T."/>
            <person name="Chen F."/>
            <person name="Lucas S."/>
            <person name="Tice H."/>
            <person name="Cheng J.F."/>
            <person name="Han C."/>
            <person name="Goodwin L."/>
            <person name="Pitluck S."/>
            <person name="Liolios K."/>
            <person name="Pati A."/>
            <person name="Ivanova N."/>
            <person name="Mavromatis K."/>
            <person name="Chen A."/>
            <person name="Palaniappan K."/>
            <person name="Land M."/>
            <person name="Hauser L."/>
            <person name="Chang Y.J."/>
            <person name="Jeffries C.D."/>
            <person name="Detter J.C."/>
            <person name="Brettin T."/>
            <person name="Spring S."/>
            <person name="Rohde M."/>
            <person name="Goker M."/>
            <person name="Woyke T."/>
            <person name="Bristow J."/>
            <person name="Eisen J.A."/>
            <person name="Markowitz V."/>
            <person name="Hugenholtz P."/>
            <person name="Kyrpides N.C."/>
            <person name="Klenk H.P."/>
        </authorList>
    </citation>
    <scope>NUCLEOTIDE SEQUENCE [LARGE SCALE GENOMIC DNA]</scope>
    <source>
        <strain evidence="7">DSM 12809 / NBRC 114555 / N2460</strain>
    </source>
</reference>
<feature type="binding site" evidence="4">
    <location>
        <position position="561"/>
    </location>
    <ligand>
        <name>[4Fe-4S] cluster</name>
        <dbReference type="ChEBI" id="CHEBI:49883"/>
        <label>2</label>
    </ligand>
</feature>
<dbReference type="CDD" id="cd07034">
    <property type="entry name" value="TPP_PYR_PFOR_IOR-alpha_like"/>
    <property type="match status" value="1"/>
</dbReference>
<keyword evidence="3" id="KW-0249">Electron transport</keyword>
<feature type="binding site" evidence="4">
    <location>
        <position position="539"/>
    </location>
    <ligand>
        <name>[4Fe-4S] cluster</name>
        <dbReference type="ChEBI" id="CHEBI:49883"/>
        <label>2</label>
    </ligand>
</feature>
<dbReference type="InParanoid" id="D4H7W3"/>
<keyword evidence="3" id="KW-0813">Transport</keyword>
<feature type="binding site" evidence="4">
    <location>
        <position position="564"/>
    </location>
    <ligand>
        <name>[4Fe-4S] cluster</name>
        <dbReference type="ChEBI" id="CHEBI:49883"/>
        <label>2</label>
    </ligand>
</feature>
<keyword evidence="6" id="KW-0670">Pyruvate</keyword>
<dbReference type="InterPro" id="IPR017721">
    <property type="entry name" value="IorA"/>
</dbReference>
<feature type="binding site" evidence="4">
    <location>
        <position position="534"/>
    </location>
    <ligand>
        <name>[4Fe-4S] cluster</name>
        <dbReference type="ChEBI" id="CHEBI:49883"/>
        <label>1</label>
    </ligand>
</feature>
<sequence>MKKVLSGNEAFARAAYEAGVGVVSSYPGTPSTEITECASKYKEFYTEWATNEKVAMEVAIGASLGGKRAMTCMKHVGLNVASDPIMTLSYTGVNAGLVAIVADDPNMYSSQNEQDSRHYARFGKMPMLEPCDSAEAKRFTKEGFAISEEFCTPVLVRSCTRVSHTQTVVELEDRVEAPKFAPENDIQKWVMIPANARRKHKIVENRQEQITELAESDKYNPYVIRDKSIGVVCAGVAYNYVREALPEASTLKLDMVWPLPMKKILAFSKLVDKLYVVEELDPFFETEIKAAGIKVEKLERSLCGELSADAVCALFEGREYEPETDTSLPFRPPNMCPGCSHRGMFYAINRLKLFVTGDIGCYTLGLLPPLKAINTTVCMGASIGMAHGLDKAADGMSQKSVAVIGDSTFLHTGINSLVNTVYNRGHSTVVILDNTITGMTGHQPNAGSGCDIHGEPVPKIDYVNLCKSIGVNPDNIRIVDPFDITKCMEVLKEETSKKAPSVIITNKPCIFADRSVIEESYFIHEDKCSGCTICTRLGCPAILWDAEKRVAHIDETLCTGCHLCIKVCKFGAIEQRSK</sequence>
<comment type="function">
    <text evidence="3">Catalyzes the ferredoxin-dependent oxidative decarboxylation of arylpyruvates.</text>
</comment>
<dbReference type="InterPro" id="IPR011766">
    <property type="entry name" value="TPP_enzyme_TPP-bd"/>
</dbReference>
<keyword evidence="3 4" id="KW-0408">Iron</keyword>
<dbReference type="Gene3D" id="3.40.50.970">
    <property type="match status" value="2"/>
</dbReference>
<evidence type="ECO:0000256" key="2">
    <source>
        <dbReference type="ARBA" id="ARBA00023002"/>
    </source>
</evidence>
<dbReference type="InterPro" id="IPR017896">
    <property type="entry name" value="4Fe4S_Fe-S-bd"/>
</dbReference>
<comment type="catalytic activity">
    <reaction evidence="3">
        <text>indole-3-pyruvate + 2 oxidized [2Fe-2S]-[ferredoxin] + CoA = (indol-3-yl)acetyl-CoA + 2 reduced [2Fe-2S]-[ferredoxin] + CO2 + H(+)</text>
        <dbReference type="Rhea" id="RHEA:12645"/>
        <dbReference type="Rhea" id="RHEA-COMP:10000"/>
        <dbReference type="Rhea" id="RHEA-COMP:10001"/>
        <dbReference type="ChEBI" id="CHEBI:15378"/>
        <dbReference type="ChEBI" id="CHEBI:16526"/>
        <dbReference type="ChEBI" id="CHEBI:17640"/>
        <dbReference type="ChEBI" id="CHEBI:33737"/>
        <dbReference type="ChEBI" id="CHEBI:33738"/>
        <dbReference type="ChEBI" id="CHEBI:57271"/>
        <dbReference type="ChEBI" id="CHEBI:57287"/>
        <dbReference type="EC" id="1.2.7.8"/>
    </reaction>
</comment>
<evidence type="ECO:0000313" key="7">
    <source>
        <dbReference type="Proteomes" id="UP000002012"/>
    </source>
</evidence>
<dbReference type="AlphaFoldDB" id="D4H7W3"/>
<dbReference type="InterPro" id="IPR045025">
    <property type="entry name" value="HACL1-like"/>
</dbReference>
<evidence type="ECO:0000256" key="3">
    <source>
        <dbReference type="PIRNR" id="PIRNR006439"/>
    </source>
</evidence>
<comment type="cofactor">
    <cofactor evidence="3 4">
        <name>[4Fe-4S] cluster</name>
        <dbReference type="ChEBI" id="CHEBI:49883"/>
    </cofactor>
    <text evidence="3 4">Binds 2 [4Fe-4S] clusters. In this family the first cluster has a non-standard and varying [4Fe-4S] binding motif CX(2)CX(2)CX(4-5)CP.</text>
</comment>
<dbReference type="GO" id="GO:0046872">
    <property type="term" value="F:metal ion binding"/>
    <property type="evidence" value="ECO:0007669"/>
    <property type="project" value="UniProtKB-UniRule"/>
</dbReference>
<dbReference type="PIRSF" id="PIRSF006439">
    <property type="entry name" value="Indolepyruvate_ferr_oxidored"/>
    <property type="match status" value="1"/>
</dbReference>
<dbReference type="SUPFAM" id="SSF52518">
    <property type="entry name" value="Thiamin diphosphate-binding fold (THDP-binding)"/>
    <property type="match status" value="2"/>
</dbReference>
<keyword evidence="3 4" id="KW-0411">Iron-sulfur</keyword>
<protein>
    <recommendedName>
        <fullName evidence="3">Indolepyruvate oxidoreductase subunit IorA</fullName>
        <shortName evidence="3">IOR</shortName>
        <ecNumber evidence="3">1.2.7.8</ecNumber>
    </recommendedName>
    <alternativeName>
        <fullName evidence="3">Indolepyruvate ferredoxin oxidoreductase subunit alpha</fullName>
    </alternativeName>
</protein>
<dbReference type="EMBL" id="CP001968">
    <property type="protein sequence ID" value="ADD68112.1"/>
    <property type="molecule type" value="Genomic_DNA"/>
</dbReference>
<dbReference type="EC" id="1.2.7.8" evidence="3"/>
<dbReference type="GO" id="GO:0030976">
    <property type="term" value="F:thiamine pyrophosphate binding"/>
    <property type="evidence" value="ECO:0007669"/>
    <property type="project" value="InterPro"/>
</dbReference>
<proteinExistence type="predicted"/>
<dbReference type="Pfam" id="PF00037">
    <property type="entry name" value="Fer4"/>
    <property type="match status" value="1"/>
</dbReference>
<feature type="domain" description="4Fe-4S ferredoxin-type" evidence="5">
    <location>
        <begin position="519"/>
        <end position="547"/>
    </location>
</feature>
<feature type="domain" description="4Fe-4S ferredoxin-type" evidence="5">
    <location>
        <begin position="549"/>
        <end position="578"/>
    </location>
</feature>
<evidence type="ECO:0000256" key="1">
    <source>
        <dbReference type="ARBA" id="ARBA00022723"/>
    </source>
</evidence>
<dbReference type="RefSeq" id="WP_013010634.1">
    <property type="nucleotide sequence ID" value="NC_013943.1"/>
</dbReference>
<feature type="binding site" evidence="4">
    <location>
        <position position="528"/>
    </location>
    <ligand>
        <name>[4Fe-4S] cluster</name>
        <dbReference type="ChEBI" id="CHEBI:49883"/>
        <label>1</label>
    </ligand>
</feature>
<dbReference type="GO" id="GO:0051539">
    <property type="term" value="F:4 iron, 4 sulfur cluster binding"/>
    <property type="evidence" value="ECO:0007669"/>
    <property type="project" value="UniProtKB-UniRule"/>
</dbReference>
<dbReference type="GO" id="GO:0043805">
    <property type="term" value="F:indolepyruvate ferredoxin oxidoreductase activity"/>
    <property type="evidence" value="ECO:0007669"/>
    <property type="project" value="UniProtKB-UniRule"/>
</dbReference>
<keyword evidence="1 3" id="KW-0479">Metal-binding</keyword>
<dbReference type="Pfam" id="PF02775">
    <property type="entry name" value="TPP_enzyme_C"/>
    <property type="match status" value="1"/>
</dbReference>
<dbReference type="FunFam" id="3.40.50.970:FF:000039">
    <property type="entry name" value="Indolepyruvate oxidoreductase subunit IorA"/>
    <property type="match status" value="1"/>
</dbReference>
<dbReference type="PaxDb" id="522772-Dacet_1340"/>
<keyword evidence="7" id="KW-1185">Reference proteome</keyword>
<dbReference type="PANTHER" id="PTHR43710:SF5">
    <property type="entry name" value="INDOLEPYRUVATE FERREDOXIN OXIDOREDUCTASE ALPHA SUBUNIT"/>
    <property type="match status" value="1"/>
</dbReference>
<accession>D4H7W3</accession>
<evidence type="ECO:0000259" key="5">
    <source>
        <dbReference type="PROSITE" id="PS51379"/>
    </source>
</evidence>
<evidence type="ECO:0000313" key="6">
    <source>
        <dbReference type="EMBL" id="ADD68112.1"/>
    </source>
</evidence>
<dbReference type="InterPro" id="IPR002880">
    <property type="entry name" value="Pyrv_Fd/Flavodoxin_OxRdtase_N"/>
</dbReference>
<feature type="binding site" evidence="4">
    <location>
        <position position="568"/>
    </location>
    <ligand>
        <name>[4Fe-4S] cluster</name>
        <dbReference type="ChEBI" id="CHEBI:49883"/>
        <label>1</label>
    </ligand>
</feature>
<dbReference type="eggNOG" id="COG4231">
    <property type="taxonomic scope" value="Bacteria"/>
</dbReference>
<evidence type="ECO:0000256" key="4">
    <source>
        <dbReference type="PIRSR" id="PIRSR006439-50"/>
    </source>
</evidence>
<dbReference type="GO" id="GO:0044281">
    <property type="term" value="P:small molecule metabolic process"/>
    <property type="evidence" value="ECO:0007669"/>
    <property type="project" value="UniProtKB-ARBA"/>
</dbReference>
<feature type="binding site" evidence="4">
    <location>
        <position position="531"/>
    </location>
    <ligand>
        <name>[4Fe-4S] cluster</name>
        <dbReference type="ChEBI" id="CHEBI:49883"/>
        <label>1</label>
    </ligand>
</feature>
<dbReference type="HOGENOM" id="CLU_017727_0_0_0"/>
<organism evidence="6 7">
    <name type="scientific">Denitrovibrio acetiphilus (strain DSM 12809 / NBRC 114555 / N2460)</name>
    <dbReference type="NCBI Taxonomy" id="522772"/>
    <lineage>
        <taxon>Bacteria</taxon>
        <taxon>Pseudomonadati</taxon>
        <taxon>Deferribacterota</taxon>
        <taxon>Deferribacteres</taxon>
        <taxon>Deferribacterales</taxon>
        <taxon>Geovibrionaceae</taxon>
        <taxon>Denitrovibrio</taxon>
    </lineage>
</organism>